<reference evidence="4 5" key="1">
    <citation type="submission" date="2020-03" db="EMBL/GenBank/DDBJ databases">
        <title>WGS of actinomycetes isolated from Thailand.</title>
        <authorList>
            <person name="Thawai C."/>
        </authorList>
    </citation>
    <scope>NUCLEOTIDE SEQUENCE [LARGE SCALE GENOMIC DNA]</scope>
    <source>
        <strain evidence="4 5">PLAI 1-29</strain>
    </source>
</reference>
<comment type="subunit">
    <text evidence="2">Homodimer.</text>
</comment>
<dbReference type="InterPro" id="IPR003732">
    <property type="entry name" value="Daa-tRNA_deacyls_DTD"/>
</dbReference>
<comment type="subcellular location">
    <subcellularLocation>
        <location evidence="2">Cytoplasm</location>
    </subcellularLocation>
</comment>
<feature type="region of interest" description="Disordered" evidence="3">
    <location>
        <begin position="60"/>
        <end position="122"/>
    </location>
</feature>
<dbReference type="Gene3D" id="3.50.80.10">
    <property type="entry name" value="D-tyrosyl-tRNA(Tyr) deacylase"/>
    <property type="match status" value="1"/>
</dbReference>
<dbReference type="EC" id="3.1.1.96" evidence="2"/>
<keyword evidence="2" id="KW-0820">tRNA-binding</keyword>
<keyword evidence="2" id="KW-0963">Cytoplasm</keyword>
<dbReference type="Proteomes" id="UP000695264">
    <property type="component" value="Unassembled WGS sequence"/>
</dbReference>
<feature type="compositionally biased region" description="Gly residues" evidence="3">
    <location>
        <begin position="94"/>
        <end position="108"/>
    </location>
</feature>
<dbReference type="EC" id="3.1.1.-" evidence="2"/>
<organism evidence="4 5">
    <name type="scientific">Streptomyces zingiberis</name>
    <dbReference type="NCBI Taxonomy" id="2053010"/>
    <lineage>
        <taxon>Bacteria</taxon>
        <taxon>Bacillati</taxon>
        <taxon>Actinomycetota</taxon>
        <taxon>Actinomycetes</taxon>
        <taxon>Kitasatosporales</taxon>
        <taxon>Streptomycetaceae</taxon>
        <taxon>Streptomyces</taxon>
    </lineage>
</organism>
<comment type="catalytic activity">
    <reaction evidence="2">
        <text>a D-aminoacyl-tRNA + H2O = a tRNA + a D-alpha-amino acid + H(+)</text>
        <dbReference type="Rhea" id="RHEA:13953"/>
        <dbReference type="Rhea" id="RHEA-COMP:10123"/>
        <dbReference type="Rhea" id="RHEA-COMP:10124"/>
        <dbReference type="ChEBI" id="CHEBI:15377"/>
        <dbReference type="ChEBI" id="CHEBI:15378"/>
        <dbReference type="ChEBI" id="CHEBI:59871"/>
        <dbReference type="ChEBI" id="CHEBI:78442"/>
        <dbReference type="ChEBI" id="CHEBI:79333"/>
        <dbReference type="EC" id="3.1.1.96"/>
    </reaction>
</comment>
<dbReference type="SUPFAM" id="SSF69500">
    <property type="entry name" value="DTD-like"/>
    <property type="match status" value="2"/>
</dbReference>
<evidence type="ECO:0000256" key="3">
    <source>
        <dbReference type="SAM" id="MobiDB-lite"/>
    </source>
</evidence>
<comment type="similarity">
    <text evidence="1 2">Belongs to the DTD family.</text>
</comment>
<gene>
    <name evidence="2" type="primary">dtd</name>
    <name evidence="4" type="ORF">HCK00_05850</name>
</gene>
<keyword evidence="2" id="KW-0378">Hydrolase</keyword>
<name>A0ABX1BUG0_9ACTN</name>
<feature type="compositionally biased region" description="Low complexity" evidence="3">
    <location>
        <begin position="76"/>
        <end position="93"/>
    </location>
</feature>
<comment type="function">
    <text evidence="2">An aminoacyl-tRNA editing enzyme that deacylates mischarged D-aminoacyl-tRNAs. Also deacylates mischarged glycyl-tRNA(Ala), protecting cells against glycine mischarging by AlaRS. Acts via tRNA-based rather than protein-based catalysis; rejects L-amino acids rather than detecting D-amino acids in the active site. By recycling D-aminoacyl-tRNA to D-amino acids and free tRNA molecules, this enzyme counteracts the toxicity associated with the formation of D-aminoacyl-tRNA entities in vivo and helps enforce protein L-homochirality.</text>
</comment>
<evidence type="ECO:0000313" key="5">
    <source>
        <dbReference type="Proteomes" id="UP000695264"/>
    </source>
</evidence>
<comment type="domain">
    <text evidence="2">A Gly-cisPro motif from one monomer fits into the active site of the other monomer to allow specific chiral rejection of L-amino acids.</text>
</comment>
<keyword evidence="5" id="KW-1185">Reference proteome</keyword>
<feature type="short sequence motif" description="Gly-cisPro motif, important for rejection of L-amino acids" evidence="2">
    <location>
        <begin position="190"/>
        <end position="191"/>
    </location>
</feature>
<dbReference type="PANTHER" id="PTHR10472">
    <property type="entry name" value="D-TYROSYL-TRNA TYR DEACYLASE"/>
    <property type="match status" value="1"/>
</dbReference>
<keyword evidence="2" id="KW-0694">RNA-binding</keyword>
<dbReference type="Pfam" id="PF02580">
    <property type="entry name" value="Tyr_Deacylase"/>
    <property type="match status" value="2"/>
</dbReference>
<protein>
    <recommendedName>
        <fullName evidence="2">D-aminoacyl-tRNA deacylase</fullName>
        <shortName evidence="2">DTD</shortName>
        <ecNumber evidence="2">3.1.1.96</ecNumber>
    </recommendedName>
    <alternativeName>
        <fullName evidence="2">Gly-tRNA(Ala) deacylase</fullName>
        <ecNumber evidence="2">3.1.1.-</ecNumber>
    </alternativeName>
</protein>
<sequence length="198" mass="19828">MRAVVQRVNGASVVVDGETVGEIPGRGLCVLVGVTHDDTEEKADRLARKLWGLRILGGDDGGDDGGGDSDATVDHGAAGAAGASGASGAAGENGADGTGPGGGSGGAAGRRSPGSEKSCSDLDAPLMVISQFTLYGDARKGRRPTWNAAAPGEVAEPLVDELVARLRALGARVETGRFGADMQVTLTNDGPFTVMLEV</sequence>
<dbReference type="EMBL" id="JAATEN010000003">
    <property type="protein sequence ID" value="NJQ00071.1"/>
    <property type="molecule type" value="Genomic_DNA"/>
</dbReference>
<dbReference type="InterPro" id="IPR023509">
    <property type="entry name" value="DTD-like_sf"/>
</dbReference>
<comment type="caution">
    <text evidence="4">The sequence shown here is derived from an EMBL/GenBank/DDBJ whole genome shotgun (WGS) entry which is preliminary data.</text>
</comment>
<dbReference type="HAMAP" id="MF_00518">
    <property type="entry name" value="Deacylase_Dtd"/>
    <property type="match status" value="1"/>
</dbReference>
<evidence type="ECO:0000256" key="1">
    <source>
        <dbReference type="ARBA" id="ARBA00009673"/>
    </source>
</evidence>
<evidence type="ECO:0000313" key="4">
    <source>
        <dbReference type="EMBL" id="NJQ00071.1"/>
    </source>
</evidence>
<proteinExistence type="inferred from homology"/>
<dbReference type="PANTHER" id="PTHR10472:SF5">
    <property type="entry name" value="D-AMINOACYL-TRNA DEACYLASE 1"/>
    <property type="match status" value="1"/>
</dbReference>
<accession>A0ABX1BUG0</accession>
<evidence type="ECO:0000256" key="2">
    <source>
        <dbReference type="HAMAP-Rule" id="MF_00518"/>
    </source>
</evidence>
<comment type="catalytic activity">
    <reaction evidence="2">
        <text>glycyl-tRNA(Ala) + H2O = tRNA(Ala) + glycine + H(+)</text>
        <dbReference type="Rhea" id="RHEA:53744"/>
        <dbReference type="Rhea" id="RHEA-COMP:9657"/>
        <dbReference type="Rhea" id="RHEA-COMP:13640"/>
        <dbReference type="ChEBI" id="CHEBI:15377"/>
        <dbReference type="ChEBI" id="CHEBI:15378"/>
        <dbReference type="ChEBI" id="CHEBI:57305"/>
        <dbReference type="ChEBI" id="CHEBI:78442"/>
        <dbReference type="ChEBI" id="CHEBI:78522"/>
    </reaction>
</comment>